<dbReference type="PANTHER" id="PTHR30105:SF2">
    <property type="entry name" value="DIVERGENT POLYSACCHARIDE DEACETYLASE SUPERFAMILY"/>
    <property type="match status" value="1"/>
</dbReference>
<keyword evidence="2" id="KW-1185">Reference proteome</keyword>
<evidence type="ECO:0008006" key="3">
    <source>
        <dbReference type="Google" id="ProtNLM"/>
    </source>
</evidence>
<dbReference type="Pfam" id="PF04748">
    <property type="entry name" value="Polysacc_deac_2"/>
    <property type="match status" value="1"/>
</dbReference>
<dbReference type="GO" id="GO:0005975">
    <property type="term" value="P:carbohydrate metabolic process"/>
    <property type="evidence" value="ECO:0007669"/>
    <property type="project" value="InterPro"/>
</dbReference>
<dbReference type="InterPro" id="IPR011330">
    <property type="entry name" value="Glyco_hydro/deAcase_b/a-brl"/>
</dbReference>
<dbReference type="EMBL" id="MDHN01000037">
    <property type="protein sequence ID" value="OFC69749.1"/>
    <property type="molecule type" value="Genomic_DNA"/>
</dbReference>
<dbReference type="InterPro" id="IPR006837">
    <property type="entry name" value="Divergent_DAC"/>
</dbReference>
<evidence type="ECO:0000313" key="2">
    <source>
        <dbReference type="Proteomes" id="UP000175691"/>
    </source>
</evidence>
<accession>A0A1E7Z893</accession>
<dbReference type="Proteomes" id="UP000175691">
    <property type="component" value="Unassembled WGS sequence"/>
</dbReference>
<sequence>MLHMPMESFDGQDMGVDGLRVGMYENQMEVLFDKALQSVPYAIGVNNHMGSRLTSMFNPMRAFMDILKNRDLFFVDSRTSVKTVAEEAALHAGIPVARRHVFLDHVIQHEAIEREFDRMLLLAREQGVAVAIGHPHKVTMEILQRRLPELREMGIELATVSSLFEPAEPTMMAQQTAETSTEATLVAPN</sequence>
<proteinExistence type="predicted"/>
<organism evidence="1 2">
    <name type="scientific">Alteromonas confluentis</name>
    <dbReference type="NCBI Taxonomy" id="1656094"/>
    <lineage>
        <taxon>Bacteria</taxon>
        <taxon>Pseudomonadati</taxon>
        <taxon>Pseudomonadota</taxon>
        <taxon>Gammaproteobacteria</taxon>
        <taxon>Alteromonadales</taxon>
        <taxon>Alteromonadaceae</taxon>
        <taxon>Alteromonas/Salinimonas group</taxon>
        <taxon>Alteromonas</taxon>
    </lineage>
</organism>
<evidence type="ECO:0000313" key="1">
    <source>
        <dbReference type="EMBL" id="OFC69749.1"/>
    </source>
</evidence>
<reference evidence="1" key="1">
    <citation type="submission" date="2016-08" db="EMBL/GenBank/DDBJ databases">
        <authorList>
            <person name="Seilhamer J.J."/>
        </authorList>
    </citation>
    <scope>NUCLEOTIDE SEQUENCE [LARGE SCALE GENOMIC DNA]</scope>
    <source>
        <strain evidence="1">KCTC 42603</strain>
    </source>
</reference>
<protein>
    <recommendedName>
        <fullName evidence="3">Divergent polysaccharide deacetylase</fullName>
    </recommendedName>
</protein>
<name>A0A1E7Z893_9ALTE</name>
<dbReference type="CDD" id="cd10936">
    <property type="entry name" value="CE4_DAC2"/>
    <property type="match status" value="1"/>
</dbReference>
<gene>
    <name evidence="1" type="ORF">BFC18_16930</name>
</gene>
<dbReference type="STRING" id="1656094.BFC18_16930"/>
<comment type="caution">
    <text evidence="1">The sequence shown here is derived from an EMBL/GenBank/DDBJ whole genome shotgun (WGS) entry which is preliminary data.</text>
</comment>
<dbReference type="Gene3D" id="3.20.20.370">
    <property type="entry name" value="Glycoside hydrolase/deacetylase"/>
    <property type="match status" value="1"/>
</dbReference>
<dbReference type="AlphaFoldDB" id="A0A1E7Z893"/>
<dbReference type="SUPFAM" id="SSF88713">
    <property type="entry name" value="Glycoside hydrolase/deacetylase"/>
    <property type="match status" value="1"/>
</dbReference>
<dbReference type="PANTHER" id="PTHR30105">
    <property type="entry name" value="UNCHARACTERIZED YIBQ-RELATED"/>
    <property type="match status" value="1"/>
</dbReference>